<protein>
    <submittedName>
        <fullName evidence="6">AcrR family transcriptional regulator</fullName>
    </submittedName>
</protein>
<proteinExistence type="predicted"/>
<comment type="caution">
    <text evidence="6">The sequence shown here is derived from an EMBL/GenBank/DDBJ whole genome shotgun (WGS) entry which is preliminary data.</text>
</comment>
<dbReference type="SUPFAM" id="SSF46689">
    <property type="entry name" value="Homeodomain-like"/>
    <property type="match status" value="1"/>
</dbReference>
<organism evidence="6 7">
    <name type="scientific">Pseudoduganella violacea</name>
    <dbReference type="NCBI Taxonomy" id="1715466"/>
    <lineage>
        <taxon>Bacteria</taxon>
        <taxon>Pseudomonadati</taxon>
        <taxon>Pseudomonadota</taxon>
        <taxon>Betaproteobacteria</taxon>
        <taxon>Burkholderiales</taxon>
        <taxon>Oxalobacteraceae</taxon>
        <taxon>Telluria group</taxon>
        <taxon>Pseudoduganella</taxon>
    </lineage>
</organism>
<dbReference type="InterPro" id="IPR009057">
    <property type="entry name" value="Homeodomain-like_sf"/>
</dbReference>
<dbReference type="Pfam" id="PF00440">
    <property type="entry name" value="TetR_N"/>
    <property type="match status" value="1"/>
</dbReference>
<name>A0A7W5B6K6_9BURK</name>
<evidence type="ECO:0000256" key="4">
    <source>
        <dbReference type="PROSITE-ProRule" id="PRU00335"/>
    </source>
</evidence>
<reference evidence="6 7" key="1">
    <citation type="submission" date="2020-08" db="EMBL/GenBank/DDBJ databases">
        <title>Genomic Encyclopedia of Type Strains, Phase III (KMG-III): the genomes of soil and plant-associated and newly described type strains.</title>
        <authorList>
            <person name="Whitman W."/>
        </authorList>
    </citation>
    <scope>NUCLEOTIDE SEQUENCE [LARGE SCALE GENOMIC DNA]</scope>
    <source>
        <strain evidence="6 7">CECT 8897</strain>
    </source>
</reference>
<dbReference type="InterPro" id="IPR036271">
    <property type="entry name" value="Tet_transcr_reg_TetR-rel_C_sf"/>
</dbReference>
<keyword evidence="7" id="KW-1185">Reference proteome</keyword>
<dbReference type="InterPro" id="IPR001647">
    <property type="entry name" value="HTH_TetR"/>
</dbReference>
<dbReference type="GO" id="GO:0003677">
    <property type="term" value="F:DNA binding"/>
    <property type="evidence" value="ECO:0007669"/>
    <property type="project" value="UniProtKB-UniRule"/>
</dbReference>
<dbReference type="PROSITE" id="PS51257">
    <property type="entry name" value="PROKAR_LIPOPROTEIN"/>
    <property type="match status" value="1"/>
</dbReference>
<keyword evidence="3" id="KW-0804">Transcription</keyword>
<accession>A0A7W5B6K6</accession>
<gene>
    <name evidence="6" type="ORF">FHS03_000516</name>
</gene>
<dbReference type="RefSeq" id="WP_183439430.1">
    <property type="nucleotide sequence ID" value="NZ_JACHXD010000001.1"/>
</dbReference>
<keyword evidence="1" id="KW-0805">Transcription regulation</keyword>
<evidence type="ECO:0000313" key="6">
    <source>
        <dbReference type="EMBL" id="MBB3117497.1"/>
    </source>
</evidence>
<dbReference type="Proteomes" id="UP000541535">
    <property type="component" value="Unassembled WGS sequence"/>
</dbReference>
<evidence type="ECO:0000313" key="7">
    <source>
        <dbReference type="Proteomes" id="UP000541535"/>
    </source>
</evidence>
<dbReference type="PANTHER" id="PTHR47506:SF6">
    <property type="entry name" value="HTH-TYPE TRANSCRIPTIONAL REPRESSOR NEMR"/>
    <property type="match status" value="1"/>
</dbReference>
<evidence type="ECO:0000256" key="1">
    <source>
        <dbReference type="ARBA" id="ARBA00023015"/>
    </source>
</evidence>
<dbReference type="PROSITE" id="PS50977">
    <property type="entry name" value="HTH_TETR_2"/>
    <property type="match status" value="1"/>
</dbReference>
<keyword evidence="2 4" id="KW-0238">DNA-binding</keyword>
<feature type="domain" description="HTH tetR-type" evidence="5">
    <location>
        <begin position="9"/>
        <end position="69"/>
    </location>
</feature>
<dbReference type="SUPFAM" id="SSF48498">
    <property type="entry name" value="Tetracyclin repressor-like, C-terminal domain"/>
    <property type="match status" value="1"/>
</dbReference>
<dbReference type="Gene3D" id="1.10.357.10">
    <property type="entry name" value="Tetracycline Repressor, domain 2"/>
    <property type="match status" value="1"/>
</dbReference>
<dbReference type="AlphaFoldDB" id="A0A7W5B6K6"/>
<dbReference type="InterPro" id="IPR011075">
    <property type="entry name" value="TetR_C"/>
</dbReference>
<feature type="DNA-binding region" description="H-T-H motif" evidence="4">
    <location>
        <begin position="32"/>
        <end position="51"/>
    </location>
</feature>
<dbReference type="PANTHER" id="PTHR47506">
    <property type="entry name" value="TRANSCRIPTIONAL REGULATORY PROTEIN"/>
    <property type="match status" value="1"/>
</dbReference>
<dbReference type="Pfam" id="PF16925">
    <property type="entry name" value="TetR_C_13"/>
    <property type="match status" value="1"/>
</dbReference>
<evidence type="ECO:0000256" key="3">
    <source>
        <dbReference type="ARBA" id="ARBA00023163"/>
    </source>
</evidence>
<evidence type="ECO:0000256" key="2">
    <source>
        <dbReference type="ARBA" id="ARBA00023125"/>
    </source>
</evidence>
<sequence length="206" mass="22834">MDALTAKSEATYTAIIAAGCEMAAAEGIGKLSLGEIAKRTGISKSGVFSRVGSLEALQIAVLDEYDRRFAEQVFLPTLQLPRGLPRLTAQVSNWIRRACDEALSSACLYTAGAFEFDDQDGGVLRDRLQDGALRWRASMRKTILQAMEAGQLRPDTEPEQLVFEIYSLIVGLVHDVRFLRDADAPRHMQRAFNRLISTYKSFNDMA</sequence>
<dbReference type="Gene3D" id="1.10.10.60">
    <property type="entry name" value="Homeodomain-like"/>
    <property type="match status" value="1"/>
</dbReference>
<evidence type="ECO:0000259" key="5">
    <source>
        <dbReference type="PROSITE" id="PS50977"/>
    </source>
</evidence>
<dbReference type="EMBL" id="JACHXD010000001">
    <property type="protein sequence ID" value="MBB3117497.1"/>
    <property type="molecule type" value="Genomic_DNA"/>
</dbReference>